<evidence type="ECO:0000256" key="2">
    <source>
        <dbReference type="ARBA" id="ARBA00005042"/>
    </source>
</evidence>
<dbReference type="EMBL" id="JAVRBK010000007">
    <property type="protein sequence ID" value="KAK5640853.1"/>
    <property type="molecule type" value="Genomic_DNA"/>
</dbReference>
<feature type="domain" description="PLD phosphodiesterase" evidence="13">
    <location>
        <begin position="166"/>
        <end position="192"/>
    </location>
</feature>
<organism evidence="14 15">
    <name type="scientific">Pyrocoelia pectoralis</name>
    <dbReference type="NCBI Taxonomy" id="417401"/>
    <lineage>
        <taxon>Eukaryota</taxon>
        <taxon>Metazoa</taxon>
        <taxon>Ecdysozoa</taxon>
        <taxon>Arthropoda</taxon>
        <taxon>Hexapoda</taxon>
        <taxon>Insecta</taxon>
        <taxon>Pterygota</taxon>
        <taxon>Neoptera</taxon>
        <taxon>Endopterygota</taxon>
        <taxon>Coleoptera</taxon>
        <taxon>Polyphaga</taxon>
        <taxon>Elateriformia</taxon>
        <taxon>Elateroidea</taxon>
        <taxon>Lampyridae</taxon>
        <taxon>Lampyrinae</taxon>
        <taxon>Pyrocoelia</taxon>
    </lineage>
</organism>
<comment type="similarity">
    <text evidence="3 11">Belongs to the CDP-alcohol phosphatidyltransferase class-II family.</text>
</comment>
<dbReference type="GO" id="GO:0005524">
    <property type="term" value="F:ATP binding"/>
    <property type="evidence" value="ECO:0007669"/>
    <property type="project" value="UniProtKB-KW"/>
</dbReference>
<keyword evidence="11" id="KW-0547">Nucleotide-binding</keyword>
<keyword evidence="12" id="KW-0732">Signal</keyword>
<evidence type="ECO:0000256" key="7">
    <source>
        <dbReference type="ARBA" id="ARBA00023098"/>
    </source>
</evidence>
<proteinExistence type="inferred from homology"/>
<dbReference type="AlphaFoldDB" id="A0AAN7ZIY1"/>
<dbReference type="GO" id="GO:0032049">
    <property type="term" value="P:cardiolipin biosynthetic process"/>
    <property type="evidence" value="ECO:0007669"/>
    <property type="project" value="InterPro"/>
</dbReference>
<dbReference type="PANTHER" id="PTHR12586:SF1">
    <property type="entry name" value="CDP-DIACYLGLYCEROL--GLYCEROL-3-PHOSPHATE 3-PHOSPHATIDYLTRANSFERASE, MITOCHONDRIAL"/>
    <property type="match status" value="1"/>
</dbReference>
<keyword evidence="15" id="KW-1185">Reference proteome</keyword>
<keyword evidence="4 11" id="KW-0444">Lipid biosynthesis</keyword>
<keyword evidence="6" id="KW-0677">Repeat</keyword>
<keyword evidence="7 11" id="KW-0443">Lipid metabolism</keyword>
<evidence type="ECO:0000256" key="9">
    <source>
        <dbReference type="ARBA" id="ARBA00023264"/>
    </source>
</evidence>
<evidence type="ECO:0000259" key="13">
    <source>
        <dbReference type="PROSITE" id="PS50035"/>
    </source>
</evidence>
<keyword evidence="8 11" id="KW-0594">Phospholipid biosynthesis</keyword>
<dbReference type="EC" id="2.7.8.5" evidence="11"/>
<evidence type="ECO:0000256" key="1">
    <source>
        <dbReference type="ARBA" id="ARBA00003537"/>
    </source>
</evidence>
<dbReference type="GO" id="GO:0008444">
    <property type="term" value="F:CDP-diacylglycerol-glycerol-3-phosphate 3-phosphatidyltransferase activity"/>
    <property type="evidence" value="ECO:0007669"/>
    <property type="project" value="UniProtKB-EC"/>
</dbReference>
<keyword evidence="9 11" id="KW-1208">Phospholipid metabolism</keyword>
<evidence type="ECO:0000256" key="12">
    <source>
        <dbReference type="SAM" id="SignalP"/>
    </source>
</evidence>
<dbReference type="PIRSF" id="PIRSF000850">
    <property type="entry name" value="Phospholipase_D_PSS"/>
    <property type="match status" value="1"/>
</dbReference>
<evidence type="ECO:0000313" key="15">
    <source>
        <dbReference type="Proteomes" id="UP001329430"/>
    </source>
</evidence>
<comment type="subcellular location">
    <subcellularLocation>
        <location evidence="11">Mitochondrion</location>
    </subcellularLocation>
</comment>
<dbReference type="CDD" id="cd09135">
    <property type="entry name" value="PLDc_PGS1_euk_1"/>
    <property type="match status" value="1"/>
</dbReference>
<gene>
    <name evidence="14" type="ORF">RI129_009400</name>
</gene>
<name>A0AAN7ZIY1_9COLE</name>
<sequence>MLRKFFSIALDATVSLPVQAESVLYPCPFTRKETLQFSWLPSFAPCFPVRAENITILTEPGQFYDALLKKCGEAKERVTFASLYFGTGQLEENLVHTLLDNQHVRNGTTKINILLDYTRGSRYKNNSRVILKPLLQQNERNCNVSLYHTPILRGLKRLVPDRWNELFGLQHMKLYIFDDTLLVSGANLSNDYFTNRQDRYYMIKDRDLADFYNGLVKQVQRFSLRLDKNDKLQLNRTWSQLPYADSLQDFVSNAGDLVDGYLGQCKNEQNSYKREGYDTWIFPLVQMGQLGVRQDALVTERLLADAPSGANLCIATGYFNLTSTYMETLVNKCRADCKLLMAHPNANGFQGASFPSGGIPDAYSLIARRFKLMSESLGQSERFTMREYLREGWTYHGKGLWYYSPDQELPNLTLIGSPNFGERSVKRDLETQLAIVTENSRLREEMDEECKKLYKLGLPANVERTIPLWVYPMVFFFRGFF</sequence>
<evidence type="ECO:0000313" key="14">
    <source>
        <dbReference type="EMBL" id="KAK5640853.1"/>
    </source>
</evidence>
<dbReference type="Gene3D" id="3.30.870.10">
    <property type="entry name" value="Endonuclease Chain A"/>
    <property type="match status" value="2"/>
</dbReference>
<reference evidence="14 15" key="1">
    <citation type="journal article" date="2024" name="Insects">
        <title>An Improved Chromosome-Level Genome Assembly of the Firefly Pyrocoelia pectoralis.</title>
        <authorList>
            <person name="Fu X."/>
            <person name="Meyer-Rochow V.B."/>
            <person name="Ballantyne L."/>
            <person name="Zhu X."/>
        </authorList>
    </citation>
    <scope>NUCLEOTIDE SEQUENCE [LARGE SCALE GENOMIC DNA]</scope>
    <source>
        <strain evidence="14">XCY_ONT2</strain>
    </source>
</reference>
<dbReference type="PROSITE" id="PS50035">
    <property type="entry name" value="PLD"/>
    <property type="match status" value="1"/>
</dbReference>
<dbReference type="GO" id="GO:0005739">
    <property type="term" value="C:mitochondrion"/>
    <property type="evidence" value="ECO:0007669"/>
    <property type="project" value="UniProtKB-SubCell"/>
</dbReference>
<comment type="function">
    <text evidence="1 11">Functions in the biosynthesis of the anionic phospholipids phosphatidylglycerol and cardiolipin.</text>
</comment>
<comment type="caution">
    <text evidence="14">The sequence shown here is derived from an EMBL/GenBank/DDBJ whole genome shotgun (WGS) entry which is preliminary data.</text>
</comment>
<dbReference type="Pfam" id="PF13091">
    <property type="entry name" value="PLDc_2"/>
    <property type="match status" value="1"/>
</dbReference>
<evidence type="ECO:0000256" key="5">
    <source>
        <dbReference type="ARBA" id="ARBA00022679"/>
    </source>
</evidence>
<dbReference type="CDD" id="cd09137">
    <property type="entry name" value="PLDc_PGS1_euk_2"/>
    <property type="match status" value="1"/>
</dbReference>
<dbReference type="SMART" id="SM00155">
    <property type="entry name" value="PLDc"/>
    <property type="match status" value="2"/>
</dbReference>
<evidence type="ECO:0000256" key="6">
    <source>
        <dbReference type="ARBA" id="ARBA00022737"/>
    </source>
</evidence>
<dbReference type="InterPro" id="IPR025202">
    <property type="entry name" value="PLD-like_dom"/>
</dbReference>
<feature type="chain" id="PRO_5042832894" description="CDP-diacylglycerol--glycerol-3-phosphate 3-phosphatidyltransferase" evidence="12">
    <location>
        <begin position="21"/>
        <end position="481"/>
    </location>
</feature>
<evidence type="ECO:0000256" key="3">
    <source>
        <dbReference type="ARBA" id="ARBA00010682"/>
    </source>
</evidence>
<comment type="catalytic activity">
    <reaction evidence="10 11">
        <text>a CDP-1,2-diacyl-sn-glycerol + sn-glycerol 3-phosphate = a 1,2-diacyl-sn-glycero-3-phospho-(1'-sn-glycero-3'-phosphate) + CMP + H(+)</text>
        <dbReference type="Rhea" id="RHEA:12593"/>
        <dbReference type="ChEBI" id="CHEBI:15378"/>
        <dbReference type="ChEBI" id="CHEBI:57597"/>
        <dbReference type="ChEBI" id="CHEBI:58332"/>
        <dbReference type="ChEBI" id="CHEBI:60110"/>
        <dbReference type="ChEBI" id="CHEBI:60377"/>
        <dbReference type="EC" id="2.7.8.5"/>
    </reaction>
</comment>
<keyword evidence="11" id="KW-0067">ATP-binding</keyword>
<dbReference type="PANTHER" id="PTHR12586">
    <property type="entry name" value="CDP-DIACYLGLYCEROL--SERINE O-PHOSPHATIDYLTRANSFERASE"/>
    <property type="match status" value="1"/>
</dbReference>
<dbReference type="InterPro" id="IPR016270">
    <property type="entry name" value="PGS1"/>
</dbReference>
<evidence type="ECO:0000256" key="8">
    <source>
        <dbReference type="ARBA" id="ARBA00023209"/>
    </source>
</evidence>
<keyword evidence="5 11" id="KW-0808">Transferase</keyword>
<accession>A0AAN7ZIY1</accession>
<protein>
    <recommendedName>
        <fullName evidence="11">CDP-diacylglycerol--glycerol-3-phosphate 3-phosphatidyltransferase</fullName>
        <ecNumber evidence="11">2.7.8.5</ecNumber>
    </recommendedName>
</protein>
<dbReference type="Proteomes" id="UP001329430">
    <property type="component" value="Chromosome 7"/>
</dbReference>
<dbReference type="InterPro" id="IPR001736">
    <property type="entry name" value="PLipase_D/transphosphatidylase"/>
</dbReference>
<evidence type="ECO:0000256" key="11">
    <source>
        <dbReference type="RuleBase" id="RU365024"/>
    </source>
</evidence>
<evidence type="ECO:0000256" key="4">
    <source>
        <dbReference type="ARBA" id="ARBA00022516"/>
    </source>
</evidence>
<keyword evidence="11" id="KW-0496">Mitochondrion</keyword>
<dbReference type="SUPFAM" id="SSF56024">
    <property type="entry name" value="Phospholipase D/nuclease"/>
    <property type="match status" value="1"/>
</dbReference>
<comment type="pathway">
    <text evidence="2 11">Phospholipid metabolism; phosphatidylglycerol biosynthesis; phosphatidylglycerol from CDP-diacylglycerol: step 1/2.</text>
</comment>
<feature type="signal peptide" evidence="12">
    <location>
        <begin position="1"/>
        <end position="20"/>
    </location>
</feature>
<evidence type="ECO:0000256" key="10">
    <source>
        <dbReference type="ARBA" id="ARBA00048586"/>
    </source>
</evidence>